<protein>
    <submittedName>
        <fullName evidence="1">Uncharacterized protein</fullName>
    </submittedName>
</protein>
<evidence type="ECO:0000313" key="2">
    <source>
        <dbReference type="Proteomes" id="UP000033441"/>
    </source>
</evidence>
<dbReference type="Proteomes" id="UP000033441">
    <property type="component" value="Unassembled WGS sequence"/>
</dbReference>
<proteinExistence type="predicted"/>
<organism evidence="1 2">
    <name type="scientific">Anaplasma phagocytophilum str. ApMUC09</name>
    <dbReference type="NCBI Taxonomy" id="1359152"/>
    <lineage>
        <taxon>Bacteria</taxon>
        <taxon>Pseudomonadati</taxon>
        <taxon>Pseudomonadota</taxon>
        <taxon>Alphaproteobacteria</taxon>
        <taxon>Rickettsiales</taxon>
        <taxon>Anaplasmataceae</taxon>
        <taxon>Anaplasma</taxon>
        <taxon>phagocytophilum group</taxon>
    </lineage>
</organism>
<dbReference type="EMBL" id="LANV01000001">
    <property type="protein sequence ID" value="KJV64693.1"/>
    <property type="molecule type" value="Genomic_DNA"/>
</dbReference>
<sequence length="72" mass="8168">MIALKLCIFWKTKKLAISAMYSATHLTGNNFHGSIHRLLQNILRAMQSKAYLIAVFLDYAPTLKLLCCINNL</sequence>
<evidence type="ECO:0000313" key="1">
    <source>
        <dbReference type="EMBL" id="KJV64693.1"/>
    </source>
</evidence>
<comment type="caution">
    <text evidence="1">The sequence shown here is derived from an EMBL/GenBank/DDBJ whole genome shotgun (WGS) entry which is preliminary data.</text>
</comment>
<accession>A0A0F3N9E9</accession>
<reference evidence="1 2" key="1">
    <citation type="submission" date="2015-02" db="EMBL/GenBank/DDBJ databases">
        <title>Genome Sequencing of Rickettsiales.</title>
        <authorList>
            <person name="Daugherty S.C."/>
            <person name="Su Q."/>
            <person name="Abolude K."/>
            <person name="Beier-Sexton M."/>
            <person name="Carlyon J.A."/>
            <person name="Carter R."/>
            <person name="Day N.P."/>
            <person name="Dumler S.J."/>
            <person name="Dyachenko V."/>
            <person name="Godinez A."/>
            <person name="Kurtti T.J."/>
            <person name="Lichay M."/>
            <person name="Mullins K.E."/>
            <person name="Ott S."/>
            <person name="Pappas-Brown V."/>
            <person name="Paris D.H."/>
            <person name="Patel P."/>
            <person name="Richards A.L."/>
            <person name="Sadzewicz L."/>
            <person name="Sears K."/>
            <person name="Seidman D."/>
            <person name="Sengamalay N."/>
            <person name="Stenos J."/>
            <person name="Tallon L.J."/>
            <person name="Vincent G."/>
            <person name="Fraser C.M."/>
            <person name="Munderloh U."/>
            <person name="Dunning-Hotopp J.C."/>
        </authorList>
    </citation>
    <scope>NUCLEOTIDE SEQUENCE [LARGE SCALE GENOMIC DNA]</scope>
    <source>
        <strain evidence="1 2">ApMUC09</strain>
    </source>
</reference>
<name>A0A0F3N9E9_ANAPH</name>
<dbReference type="AlphaFoldDB" id="A0A0F3N9E9"/>
<gene>
    <name evidence="1" type="ORF">APHMUC_0427</name>
</gene>